<gene>
    <name evidence="2" type="ORF">HW566_10055</name>
</gene>
<reference evidence="2 3" key="1">
    <citation type="submission" date="2020-06" db="EMBL/GenBank/DDBJ databases">
        <authorList>
            <person name="Jo H."/>
        </authorList>
    </citation>
    <scope>NUCLEOTIDE SEQUENCE [LARGE SCALE GENOMIC DNA]</scope>
    <source>
        <strain evidence="2 3">I46</strain>
    </source>
</reference>
<evidence type="ECO:0000313" key="3">
    <source>
        <dbReference type="Proteomes" id="UP000509638"/>
    </source>
</evidence>
<feature type="transmembrane region" description="Helical" evidence="1">
    <location>
        <begin position="194"/>
        <end position="211"/>
    </location>
</feature>
<sequence length="224" mass="23571">MAVVTDPAARLLGGITQAIAVVIALAVIAGGILFTGLRTSASLMLTVNIVPPRDRTPRLGIDSEVETFYRTVTIIDEHASGWVRLLAWLPNASMGLLILAGCVFVFVQTRRMLRGRMFSRSTTASLAILGVLAILVAVVAPMVDAQATVIALRDLGANSLDARAGLYDAPDLGGIDVVVPDPAWSPRLLLARSNWLLAGVGGILLLAVAAGRGERLQRDTDGLV</sequence>
<dbReference type="RefSeq" id="WP_178012545.1">
    <property type="nucleotide sequence ID" value="NZ_CP058316.1"/>
</dbReference>
<keyword evidence="1" id="KW-1133">Transmembrane helix</keyword>
<dbReference type="AlphaFoldDB" id="A0A7D5IZM0"/>
<dbReference type="EMBL" id="CP058316">
    <property type="protein sequence ID" value="QLD12075.1"/>
    <property type="molecule type" value="Genomic_DNA"/>
</dbReference>
<dbReference type="Proteomes" id="UP000509638">
    <property type="component" value="Chromosome"/>
</dbReference>
<keyword evidence="1" id="KW-0472">Membrane</keyword>
<feature type="transmembrane region" description="Helical" evidence="1">
    <location>
        <begin position="12"/>
        <end position="34"/>
    </location>
</feature>
<proteinExistence type="predicted"/>
<accession>A0A7D5IZM0</accession>
<feature type="transmembrane region" description="Helical" evidence="1">
    <location>
        <begin position="85"/>
        <end position="106"/>
    </location>
</feature>
<keyword evidence="1" id="KW-0812">Transmembrane</keyword>
<name>A0A7D5IZM0_9MICO</name>
<evidence type="ECO:0000313" key="2">
    <source>
        <dbReference type="EMBL" id="QLD12075.1"/>
    </source>
</evidence>
<organism evidence="2 3">
    <name type="scientific">Microbacterium oleivorans</name>
    <dbReference type="NCBI Taxonomy" id="273677"/>
    <lineage>
        <taxon>Bacteria</taxon>
        <taxon>Bacillati</taxon>
        <taxon>Actinomycetota</taxon>
        <taxon>Actinomycetes</taxon>
        <taxon>Micrococcales</taxon>
        <taxon>Microbacteriaceae</taxon>
        <taxon>Microbacterium</taxon>
    </lineage>
</organism>
<evidence type="ECO:0000256" key="1">
    <source>
        <dbReference type="SAM" id="Phobius"/>
    </source>
</evidence>
<feature type="transmembrane region" description="Helical" evidence="1">
    <location>
        <begin position="126"/>
        <end position="143"/>
    </location>
</feature>
<protein>
    <submittedName>
        <fullName evidence="2">Uncharacterized protein</fullName>
    </submittedName>
</protein>